<feature type="domain" description="M23ase beta-sheet core" evidence="2">
    <location>
        <begin position="27"/>
        <end position="125"/>
    </location>
</feature>
<dbReference type="Pfam" id="PF01551">
    <property type="entry name" value="Peptidase_M23"/>
    <property type="match status" value="1"/>
</dbReference>
<feature type="transmembrane region" description="Helical" evidence="1">
    <location>
        <begin position="176"/>
        <end position="198"/>
    </location>
</feature>
<gene>
    <name evidence="3" type="ORF">PAECIP111891_06698</name>
</gene>
<dbReference type="EMBL" id="CAKMMW010000038">
    <property type="protein sequence ID" value="CAH1230613.1"/>
    <property type="molecule type" value="Genomic_DNA"/>
</dbReference>
<evidence type="ECO:0000259" key="2">
    <source>
        <dbReference type="Pfam" id="PF01551"/>
    </source>
</evidence>
<accession>A0ABM9D0I9</accession>
<dbReference type="PANTHER" id="PTHR21666:SF270">
    <property type="entry name" value="MUREIN HYDROLASE ACTIVATOR ENVC"/>
    <property type="match status" value="1"/>
</dbReference>
<dbReference type="InterPro" id="IPR016047">
    <property type="entry name" value="M23ase_b-sheet_dom"/>
</dbReference>
<evidence type="ECO:0000256" key="1">
    <source>
        <dbReference type="SAM" id="Phobius"/>
    </source>
</evidence>
<dbReference type="InterPro" id="IPR050570">
    <property type="entry name" value="Cell_wall_metabolism_enzyme"/>
</dbReference>
<dbReference type="RefSeq" id="WP_236293062.1">
    <property type="nucleotide sequence ID" value="NZ_CAKMMW010000038.1"/>
</dbReference>
<proteinExistence type="predicted"/>
<comment type="caution">
    <text evidence="3">The sequence shown here is derived from an EMBL/GenBank/DDBJ whole genome shotgun (WGS) entry which is preliminary data.</text>
</comment>
<keyword evidence="4" id="KW-1185">Reference proteome</keyword>
<evidence type="ECO:0000313" key="4">
    <source>
        <dbReference type="Proteomes" id="UP000838821"/>
    </source>
</evidence>
<dbReference type="InterPro" id="IPR011055">
    <property type="entry name" value="Dup_hybrid_motif"/>
</dbReference>
<organism evidence="3 4">
    <name type="scientific">Paenibacillus allorhizoplanae</name>
    <dbReference type="NCBI Taxonomy" id="2905648"/>
    <lineage>
        <taxon>Bacteria</taxon>
        <taxon>Bacillati</taxon>
        <taxon>Bacillota</taxon>
        <taxon>Bacilli</taxon>
        <taxon>Bacillales</taxon>
        <taxon>Paenibacillaceae</taxon>
        <taxon>Paenibacillus</taxon>
    </lineage>
</organism>
<keyword evidence="1" id="KW-1133">Transmembrane helix</keyword>
<dbReference type="SUPFAM" id="SSF51261">
    <property type="entry name" value="Duplicated hybrid motif"/>
    <property type="match status" value="1"/>
</dbReference>
<reference evidence="3" key="1">
    <citation type="submission" date="2022-01" db="EMBL/GenBank/DDBJ databases">
        <authorList>
            <person name="Criscuolo A."/>
        </authorList>
    </citation>
    <scope>NUCLEOTIDE SEQUENCE</scope>
    <source>
        <strain evidence="3">CIP111891</strain>
    </source>
</reference>
<name>A0ABM9D0I9_9BACL</name>
<evidence type="ECO:0000313" key="3">
    <source>
        <dbReference type="EMBL" id="CAH1230613.1"/>
    </source>
</evidence>
<feature type="transmembrane region" description="Helical" evidence="1">
    <location>
        <begin position="204"/>
        <end position="221"/>
    </location>
</feature>
<dbReference type="CDD" id="cd12797">
    <property type="entry name" value="M23_peptidase"/>
    <property type="match status" value="1"/>
</dbReference>
<sequence>MTTLSFKIVPRVITAPFGSIDSVHKTPHTGVDIAMPIGSKVYAPEGGIVSRIADYGDSSLGKAVFIKTKAGYQYIFGHLSDNTIVKEGTRVHAGDCIALSGSTGFSTGPHLHIGLVNKVGAFVDPTDAAPKAGGHLGILGKVLEKSYNQAQDNVQEHARSVLYDTALGFIQGVGDLLIDLSYCIGLIGAGMCIIFHVAGWDKGMKWAGILTVAYVFIKFLAAGA</sequence>
<dbReference type="PANTHER" id="PTHR21666">
    <property type="entry name" value="PEPTIDASE-RELATED"/>
    <property type="match status" value="1"/>
</dbReference>
<protein>
    <recommendedName>
        <fullName evidence="2">M23ase beta-sheet core domain-containing protein</fullName>
    </recommendedName>
</protein>
<keyword evidence="1" id="KW-0472">Membrane</keyword>
<dbReference type="Proteomes" id="UP000838821">
    <property type="component" value="Unassembled WGS sequence"/>
</dbReference>
<dbReference type="Gene3D" id="2.70.70.10">
    <property type="entry name" value="Glucose Permease (Domain IIA)"/>
    <property type="match status" value="1"/>
</dbReference>
<keyword evidence="1" id="KW-0812">Transmembrane</keyword>